<protein>
    <recommendedName>
        <fullName evidence="4">P/Homo B domain-containing protein</fullName>
    </recommendedName>
</protein>
<dbReference type="GO" id="GO:0005802">
    <property type="term" value="C:trans-Golgi network"/>
    <property type="evidence" value="ECO:0007669"/>
    <property type="project" value="TreeGrafter"/>
</dbReference>
<keyword evidence="3" id="KW-0720">Serine protease</keyword>
<dbReference type="PANTHER" id="PTHR42884:SF28">
    <property type="entry name" value="PROPROTEIN CONVERTASE SUBTILISIN_KEXIN TYPE 7"/>
    <property type="match status" value="1"/>
</dbReference>
<dbReference type="SUPFAM" id="SSF49785">
    <property type="entry name" value="Galactose-binding domain-like"/>
    <property type="match status" value="1"/>
</dbReference>
<dbReference type="AlphaFoldDB" id="A0A0B6YAB7"/>
<dbReference type="GO" id="GO:0016485">
    <property type="term" value="P:protein processing"/>
    <property type="evidence" value="ECO:0007669"/>
    <property type="project" value="TreeGrafter"/>
</dbReference>
<evidence type="ECO:0000313" key="5">
    <source>
        <dbReference type="EMBL" id="CEK53139.1"/>
    </source>
</evidence>
<evidence type="ECO:0000256" key="1">
    <source>
        <dbReference type="ARBA" id="ARBA00022670"/>
    </source>
</evidence>
<dbReference type="PANTHER" id="PTHR42884">
    <property type="entry name" value="PROPROTEIN CONVERTASE SUBTILISIN/KEXIN-RELATED"/>
    <property type="match status" value="1"/>
</dbReference>
<keyword evidence="2" id="KW-0378">Hydrolase</keyword>
<dbReference type="EMBL" id="HACG01006274">
    <property type="protein sequence ID" value="CEK53139.1"/>
    <property type="molecule type" value="Transcribed_RNA"/>
</dbReference>
<evidence type="ECO:0000256" key="2">
    <source>
        <dbReference type="ARBA" id="ARBA00022801"/>
    </source>
</evidence>
<keyword evidence="1" id="KW-0645">Protease</keyword>
<dbReference type="Pfam" id="PF01483">
    <property type="entry name" value="P_proprotein"/>
    <property type="match status" value="1"/>
</dbReference>
<name>A0A0B6YAB7_9EUPU</name>
<sequence length="112" mass="12405">FGLLNSWRLVNAARIWKTVPFLTSYSTTMSDLNLSVPKGKDTSLRVDHVVSEADILGLNLFILENVQLTLTMSHPCRGKIEVKLISPSGTESILAAPRPKDNSSDGFIDWTF</sequence>
<evidence type="ECO:0000259" key="4">
    <source>
        <dbReference type="PROSITE" id="PS51829"/>
    </source>
</evidence>
<dbReference type="InterPro" id="IPR008979">
    <property type="entry name" value="Galactose-bd-like_sf"/>
</dbReference>
<feature type="domain" description="P/Homo B" evidence="4">
    <location>
        <begin position="18"/>
        <end position="112"/>
    </location>
</feature>
<reference evidence="5" key="1">
    <citation type="submission" date="2014-12" db="EMBL/GenBank/DDBJ databases">
        <title>Insight into the proteome of Arion vulgaris.</title>
        <authorList>
            <person name="Aradska J."/>
            <person name="Bulat T."/>
            <person name="Smidak R."/>
            <person name="Sarate P."/>
            <person name="Gangsoo J."/>
            <person name="Sialana F."/>
            <person name="Bilban M."/>
            <person name="Lubec G."/>
        </authorList>
    </citation>
    <scope>NUCLEOTIDE SEQUENCE</scope>
    <source>
        <tissue evidence="5">Skin</tissue>
    </source>
</reference>
<dbReference type="Gene3D" id="2.60.120.260">
    <property type="entry name" value="Galactose-binding domain-like"/>
    <property type="match status" value="1"/>
</dbReference>
<accession>A0A0B6YAB7</accession>
<proteinExistence type="predicted"/>
<feature type="non-terminal residue" evidence="5">
    <location>
        <position position="1"/>
    </location>
</feature>
<dbReference type="PROSITE" id="PS51829">
    <property type="entry name" value="P_HOMO_B"/>
    <property type="match status" value="1"/>
</dbReference>
<dbReference type="GO" id="GO:0000139">
    <property type="term" value="C:Golgi membrane"/>
    <property type="evidence" value="ECO:0007669"/>
    <property type="project" value="TreeGrafter"/>
</dbReference>
<organism evidence="5">
    <name type="scientific">Arion vulgaris</name>
    <dbReference type="NCBI Taxonomy" id="1028688"/>
    <lineage>
        <taxon>Eukaryota</taxon>
        <taxon>Metazoa</taxon>
        <taxon>Spiralia</taxon>
        <taxon>Lophotrochozoa</taxon>
        <taxon>Mollusca</taxon>
        <taxon>Gastropoda</taxon>
        <taxon>Heterobranchia</taxon>
        <taxon>Euthyneura</taxon>
        <taxon>Panpulmonata</taxon>
        <taxon>Eupulmonata</taxon>
        <taxon>Stylommatophora</taxon>
        <taxon>Helicina</taxon>
        <taxon>Arionoidea</taxon>
        <taxon>Arionidae</taxon>
        <taxon>Arion</taxon>
    </lineage>
</organism>
<feature type="non-terminal residue" evidence="5">
    <location>
        <position position="112"/>
    </location>
</feature>
<evidence type="ECO:0000256" key="3">
    <source>
        <dbReference type="ARBA" id="ARBA00022825"/>
    </source>
</evidence>
<dbReference type="InterPro" id="IPR002884">
    <property type="entry name" value="P_dom"/>
</dbReference>
<dbReference type="GO" id="GO:0004252">
    <property type="term" value="F:serine-type endopeptidase activity"/>
    <property type="evidence" value="ECO:0007669"/>
    <property type="project" value="InterPro"/>
</dbReference>
<gene>
    <name evidence="5" type="primary">ORF19215</name>
</gene>